<evidence type="ECO:0000256" key="1">
    <source>
        <dbReference type="ARBA" id="ARBA00022741"/>
    </source>
</evidence>
<feature type="domain" description="HTH luxR-type" evidence="3">
    <location>
        <begin position="807"/>
        <end position="872"/>
    </location>
</feature>
<evidence type="ECO:0000259" key="3">
    <source>
        <dbReference type="PROSITE" id="PS50043"/>
    </source>
</evidence>
<accession>A0ABW3FYQ0</accession>
<proteinExistence type="predicted"/>
<evidence type="ECO:0000313" key="4">
    <source>
        <dbReference type="EMBL" id="MFD0923401.1"/>
    </source>
</evidence>
<dbReference type="InterPro" id="IPR036388">
    <property type="entry name" value="WH-like_DNA-bd_sf"/>
</dbReference>
<organism evidence="4 5">
    <name type="scientific">Saccharopolyspora rosea</name>
    <dbReference type="NCBI Taxonomy" id="524884"/>
    <lineage>
        <taxon>Bacteria</taxon>
        <taxon>Bacillati</taxon>
        <taxon>Actinomycetota</taxon>
        <taxon>Actinomycetes</taxon>
        <taxon>Pseudonocardiales</taxon>
        <taxon>Pseudonocardiaceae</taxon>
        <taxon>Saccharopolyspora</taxon>
    </lineage>
</organism>
<dbReference type="SUPFAM" id="SSF48452">
    <property type="entry name" value="TPR-like"/>
    <property type="match status" value="1"/>
</dbReference>
<reference evidence="5" key="1">
    <citation type="journal article" date="2019" name="Int. J. Syst. Evol. Microbiol.">
        <title>The Global Catalogue of Microorganisms (GCM) 10K type strain sequencing project: providing services to taxonomists for standard genome sequencing and annotation.</title>
        <authorList>
            <consortium name="The Broad Institute Genomics Platform"/>
            <consortium name="The Broad Institute Genome Sequencing Center for Infectious Disease"/>
            <person name="Wu L."/>
            <person name="Ma J."/>
        </authorList>
    </citation>
    <scope>NUCLEOTIDE SEQUENCE [LARGE SCALE GENOMIC DNA]</scope>
    <source>
        <strain evidence="5">CCUG 56401</strain>
    </source>
</reference>
<dbReference type="SUPFAM" id="SSF46894">
    <property type="entry name" value="C-terminal effector domain of the bipartite response regulators"/>
    <property type="match status" value="1"/>
</dbReference>
<dbReference type="InterPro" id="IPR000792">
    <property type="entry name" value="Tscrpt_reg_LuxR_C"/>
</dbReference>
<dbReference type="PANTHER" id="PTHR16305:SF35">
    <property type="entry name" value="TRANSCRIPTIONAL ACTIVATOR DOMAIN"/>
    <property type="match status" value="1"/>
</dbReference>
<evidence type="ECO:0000256" key="2">
    <source>
        <dbReference type="ARBA" id="ARBA00022840"/>
    </source>
</evidence>
<dbReference type="EMBL" id="JBHTIW010000033">
    <property type="protein sequence ID" value="MFD0923401.1"/>
    <property type="molecule type" value="Genomic_DNA"/>
</dbReference>
<dbReference type="InterPro" id="IPR041664">
    <property type="entry name" value="AAA_16"/>
</dbReference>
<dbReference type="Pfam" id="PF13191">
    <property type="entry name" value="AAA_16"/>
    <property type="match status" value="1"/>
</dbReference>
<dbReference type="InterPro" id="IPR011990">
    <property type="entry name" value="TPR-like_helical_dom_sf"/>
</dbReference>
<dbReference type="CDD" id="cd06170">
    <property type="entry name" value="LuxR_C_like"/>
    <property type="match status" value="1"/>
</dbReference>
<dbReference type="PROSITE" id="PS50043">
    <property type="entry name" value="HTH_LUXR_2"/>
    <property type="match status" value="1"/>
</dbReference>
<dbReference type="SUPFAM" id="SSF52540">
    <property type="entry name" value="P-loop containing nucleoside triphosphate hydrolases"/>
    <property type="match status" value="1"/>
</dbReference>
<keyword evidence="5" id="KW-1185">Reference proteome</keyword>
<keyword evidence="1" id="KW-0547">Nucleotide-binding</keyword>
<gene>
    <name evidence="4" type="ORF">ACFQ16_26965</name>
</gene>
<sequence length="873" mass="95480">MSTEIRRSGHARLADQVRTGTGVACALVGSRAMGKTTALQHLADAAGDMQVLRLSGSPDETSQPFALLRQLPGVPDSDDPDEVRRGFWQFLDTRQPALLLVDDAHWADQESARVLAHVARRVRGRRLGVVLAAAAERPLHDELARLPRIELPPVDARSARDLLSDVDAPDHVLAEMSRRCDGNPLAIQEFADTLTPDQLAGRDPLPRQVLLGRRSLEVFSRPWARLPDRTRTWLLVLALGPDSFAVCLRAARSVGLRLDDLAPAEQAGVVHAADVPRWSSPLVRAAVRQSATRAATARVCAALAEAADETDWPVEHARYLAGALTDPDRAAAALAAATVPMAHAGQLLEAREAAVQAAVLTADRAERERYRIMAAELAWLAGYSDHALDLLEQAAPQRSPDARTSASIIRAVIHGFRESWTSGWRLLPTDTDLEPGSAEHALRLLVTVLTAGWENATTGSLQDTVARLRGTVEPRLEPVPGVVGALQRIAAGRSDPNPDQREALRSLAWWAKPSDALHPKAWPPPLLPVFIGEEDRYAQLFATLLRGEAVQAAPSTRALLLLKLATAQLALGHWDHAVANAEQGARLADELGHHALHSELLLTSAWIAAARGNEQACSGCVDAAARHAGRRSAGRQPPTMQWVRGLAALSSGRPAEAFDRLRALHQNDDSLHHTVLRRLSTVDLVEAAVQANRRAEAEVLVADFARWVDAGAARWAHLDLARCRALLDGDDAEQRHRQALDLSAETGRLMSSARAELQFGAWLRRRKRHQEAREHLRMAEEHFQRLGAETWRMRAHAELRATGETHNPRPQDDLTPQEHQIALLAAEGLSNRQIAERLSLSPRTVGYHLYKIFPKLDITSRTQLAALLGHPAR</sequence>
<comment type="caution">
    <text evidence="4">The sequence shown here is derived from an EMBL/GenBank/DDBJ whole genome shotgun (WGS) entry which is preliminary data.</text>
</comment>
<keyword evidence="2" id="KW-0067">ATP-binding</keyword>
<dbReference type="PRINTS" id="PR00038">
    <property type="entry name" value="HTHLUXR"/>
</dbReference>
<name>A0ABW3FYQ0_9PSEU</name>
<dbReference type="Pfam" id="PF00196">
    <property type="entry name" value="GerE"/>
    <property type="match status" value="1"/>
</dbReference>
<dbReference type="PANTHER" id="PTHR16305">
    <property type="entry name" value="TESTICULAR SOLUBLE ADENYLYL CYCLASE"/>
    <property type="match status" value="1"/>
</dbReference>
<protein>
    <submittedName>
        <fullName evidence="4">LuxR C-terminal-related transcriptional regulator</fullName>
    </submittedName>
</protein>
<dbReference type="SMART" id="SM00421">
    <property type="entry name" value="HTH_LUXR"/>
    <property type="match status" value="1"/>
</dbReference>
<dbReference type="Gene3D" id="1.10.10.10">
    <property type="entry name" value="Winged helix-like DNA-binding domain superfamily/Winged helix DNA-binding domain"/>
    <property type="match status" value="1"/>
</dbReference>
<dbReference type="Proteomes" id="UP001597018">
    <property type="component" value="Unassembled WGS sequence"/>
</dbReference>
<evidence type="ECO:0000313" key="5">
    <source>
        <dbReference type="Proteomes" id="UP001597018"/>
    </source>
</evidence>
<dbReference type="InterPro" id="IPR016032">
    <property type="entry name" value="Sig_transdc_resp-reg_C-effctor"/>
</dbReference>
<dbReference type="InterPro" id="IPR027417">
    <property type="entry name" value="P-loop_NTPase"/>
</dbReference>
<dbReference type="RefSeq" id="WP_263249303.1">
    <property type="nucleotide sequence ID" value="NZ_BAABLT010000056.1"/>
</dbReference>